<accession>A0ABS1KJ30</accession>
<evidence type="ECO:0000313" key="5">
    <source>
        <dbReference type="Proteomes" id="UP000603728"/>
    </source>
</evidence>
<keyword evidence="1" id="KW-0732">Signal</keyword>
<evidence type="ECO:0000313" key="4">
    <source>
        <dbReference type="EMBL" id="MBL0739440.1"/>
    </source>
</evidence>
<name>A0ABS1KJ30_9FLAO</name>
<dbReference type="EMBL" id="JAERSF010000006">
    <property type="protein sequence ID" value="MBL0739440.1"/>
    <property type="molecule type" value="Genomic_DNA"/>
</dbReference>
<organism evidence="4 5">
    <name type="scientific">Flavobacterium tagetis</name>
    <dbReference type="NCBI Taxonomy" id="2801336"/>
    <lineage>
        <taxon>Bacteria</taxon>
        <taxon>Pseudomonadati</taxon>
        <taxon>Bacteroidota</taxon>
        <taxon>Flavobacteriia</taxon>
        <taxon>Flavobacteriales</taxon>
        <taxon>Flavobacteriaceae</taxon>
        <taxon>Flavobacterium</taxon>
    </lineage>
</organism>
<feature type="domain" description="Ig-like" evidence="2">
    <location>
        <begin position="1063"/>
        <end position="1131"/>
    </location>
</feature>
<protein>
    <submittedName>
        <fullName evidence="4">T9SS type A sorting domain-containing protein</fullName>
    </submittedName>
</protein>
<dbReference type="InterPro" id="IPR025667">
    <property type="entry name" value="SprB_repeat"/>
</dbReference>
<feature type="domain" description="Fibronectin type-III" evidence="3">
    <location>
        <begin position="1673"/>
        <end position="1777"/>
    </location>
</feature>
<sequence length="2097" mass="211658">MKKKLLLFLTFFCVFGLHQNIKGQTLGPGDIAFIGFDTGGLDGFSFIALKNLPAGEIVYFTEEGLAADGPTESRWIGSGEPHIKWTIPPGVTCGKIISVIETTTNNVFTVTGGSTSDFVINPDGATYSFNLSAGDQMLAYQSTANTVRPAISAATITFLAGIHGDFNSLNYDSTTHWNSRSITTGLGGAESIIPPGLTNGVNCVALFPGTNEESQYFAKYTGTLVGTSAVLRASINNYTNWTFTSATSVPPGTTQGILPSNYTPNLTCTTVPSVTTTAPVTNYGALTATLGGSNTDGGDTILSRGIVWSLMPNPVIGGSNVTNLSASIGTGTFSVNATLLPSGTTIHYAAYASNSAGITYGTPASFLTNAPLSAVQSQKNACSGVNNGTATVTPSGGKAPYTYAWSTGSTAATITGLMPSNYSVNITDSEGSMTSKTFTIGQDSAIQGPYTVTNVSCFGGSNGAIDLTPTGGSGSYTYNWGGGITTQDRTNLAAGSYSVTITDSNNCSMVVSNIAVGQPTAALNGTTNVTTVACNGGSTGAIDLTPSGGTGPYTFLWNDGITTEDRAGIPVGSYSVTITDTNSCTKTISDILVTQPPLISTSATITNIACFGGNTGSIVLNPSGGVGGYSYLWNDGVTTQNRTGLIAGTYNVTISDGNSCSRPFSYTVNQSNAALGGNVTVSNASCNGGSNGSIDLTPSGGTPAYTYNWSDGPTTQDRTGLIGGTYSVTIRDAYNCSFTISNIVVGQPATALSTLTGGGQTDVSCNGGANGTATVAPTGGTPGYTYSWAPTGGTAATATGLVAGTYTVTVTDANGCQATRSYTIGQPASAISLLTGASKTDVACRGGNNGTAMVTPTGGTGAYTYSWAPSGGTAAIATGLAAGTYTVTVTDANGCQAFRTFVIAQPAAVLSAATGGGQTNVSCYGGANGTATVAPTGGTPGYTYSWNTTPIQTTASATGLSAGTYTVTVTDSKGCQATRNFSISQPPVLAASNGGQTNVSCNGGSNGTATVNVTGGTGAYTYSWAPSGGTAATASGLQAGIYTVTVQDANTCQTSQTFNISEPSVLDATQSQTDVLCNGGATGTATVTASGGSGNLTYLWSPSGGAAATATGLSAGTYTCKITDANSCFITKTFIIGEPSALNATTSQIDATCSTGGQATVTPSGGVGGYSYSWSPSGGAAATASGLTAGTYYCVITDGNGCSIMRSVTINTTNTLVATTGKTDLLCNGANTGSAWVTPSGAPGPFTYEWTPNVGNTETATGLTAGNYSVKIIASNGCSIVKNFTIAQPSAIVITPGAKTNVSCNGGNNGSASISATGGTGVYTYSWDTTPAQSTATATGLKAGTYIVTVKDANSCTKTQSVTITEPDALIATTSQTDVSCNGGSNGSATVNVTGGTGLYTYSWSPSGGTNATASGLSAGTYTVTIKDANLCQTTASVTITEPSALTATIAKTDVLCNQANNGTATVTPSGGTGTYTYSWSPSGGTDATATGLSPNTYTVTVTDANGCFVSKSVQITEPTALSATYTKTNVTCNGGDNGTASVTAIGGTGNYTYSWSPSGGTAATATGLTAGEYIVTITDENSCSTSNTITITQPDALALTTTPVAVSCHNGNNGSATVSVTGGTGAYTYSWAPSGGTAATATGLVAGTYTVTITDDNSCTATATVEVTQPANPVNLNTAVVSGITTTGASLSGTSSSTGINVDSGSCLTEVGFVYAQHANPTTADTKINVTAALGTFTNSLSGLRGNRTYYVRTYAVNSNGFINYGNEVSFTTQKYTLTIAAAAGHTKVYGTVDPVFNYTALGFANGDTNSILTGLLSRDAGENVGKYNIKLGTINPGADYVIAFTGAEFEITKANQTITWNQTLEFGCADSNNVTLTATTDSGLPVSYAIANAALGTISGSTLNITGSGNSTITATQNGDQNHNAATAVVKPIEISQSGLVIQQWANVLFFDNKSNNYVAWQWYKNGAAISGATRQYYSEIVPLNGTYHVIAKDKNGNSIKSCPIETTGTVFTKKIKIYPNPVKPGGEFTLECDFSESQLSGSEVVIYDIAGKLVQTISNVKAKNQIIAPSQTALYIVVLKLADGQLKTINLLVK</sequence>
<dbReference type="InterPro" id="IPR022409">
    <property type="entry name" value="PKD/Chitinase_dom"/>
</dbReference>
<dbReference type="InterPro" id="IPR007110">
    <property type="entry name" value="Ig-like_dom"/>
</dbReference>
<evidence type="ECO:0000256" key="1">
    <source>
        <dbReference type="ARBA" id="ARBA00022729"/>
    </source>
</evidence>
<dbReference type="InterPro" id="IPR026444">
    <property type="entry name" value="Secre_tail"/>
</dbReference>
<dbReference type="NCBIfam" id="TIGR04183">
    <property type="entry name" value="Por_Secre_tail"/>
    <property type="match status" value="1"/>
</dbReference>
<proteinExistence type="predicted"/>
<comment type="caution">
    <text evidence="4">The sequence shown here is derived from an EMBL/GenBank/DDBJ whole genome shotgun (WGS) entry which is preliminary data.</text>
</comment>
<dbReference type="PROSITE" id="PS50853">
    <property type="entry name" value="FN3"/>
    <property type="match status" value="1"/>
</dbReference>
<dbReference type="Gene3D" id="2.60.40.740">
    <property type="match status" value="11"/>
</dbReference>
<dbReference type="SMART" id="SM00089">
    <property type="entry name" value="PKD"/>
    <property type="match status" value="9"/>
</dbReference>
<dbReference type="Proteomes" id="UP000603728">
    <property type="component" value="Unassembled WGS sequence"/>
</dbReference>
<dbReference type="InterPro" id="IPR043504">
    <property type="entry name" value="Peptidase_S1_PA_chymotrypsin"/>
</dbReference>
<dbReference type="Pfam" id="PF18676">
    <property type="entry name" value="MBG_2"/>
    <property type="match status" value="1"/>
</dbReference>
<dbReference type="Gene3D" id="2.40.10.10">
    <property type="entry name" value="Trypsin-like serine proteases"/>
    <property type="match status" value="4"/>
</dbReference>
<reference evidence="4 5" key="1">
    <citation type="submission" date="2021-01" db="EMBL/GenBank/DDBJ databases">
        <title>Genome seq and assembly of Flavobacterium sp. GN10.</title>
        <authorList>
            <person name="Chhetri G."/>
        </authorList>
    </citation>
    <scope>NUCLEOTIDE SEQUENCE [LARGE SCALE GENOMIC DNA]</scope>
    <source>
        <strain evidence="4 5">GN10</strain>
    </source>
</reference>
<dbReference type="InterPro" id="IPR003961">
    <property type="entry name" value="FN3_dom"/>
</dbReference>
<gene>
    <name evidence="4" type="ORF">JI750_21295</name>
</gene>
<evidence type="ECO:0000259" key="2">
    <source>
        <dbReference type="PROSITE" id="PS50835"/>
    </source>
</evidence>
<feature type="domain" description="Ig-like" evidence="2">
    <location>
        <begin position="663"/>
        <end position="753"/>
    </location>
</feature>
<dbReference type="Pfam" id="PF13573">
    <property type="entry name" value="SprB"/>
    <property type="match status" value="17"/>
</dbReference>
<keyword evidence="5" id="KW-1185">Reference proteome</keyword>
<dbReference type="PROSITE" id="PS50835">
    <property type="entry name" value="IG_LIKE"/>
    <property type="match status" value="2"/>
</dbReference>
<dbReference type="RefSeq" id="WP_202006425.1">
    <property type="nucleotide sequence ID" value="NZ_JAERSF010000006.1"/>
</dbReference>
<evidence type="ECO:0000259" key="3">
    <source>
        <dbReference type="PROSITE" id="PS50853"/>
    </source>
</evidence>
<dbReference type="InterPro" id="IPR041286">
    <property type="entry name" value="MBG_2"/>
</dbReference>